<dbReference type="InterPro" id="IPR036291">
    <property type="entry name" value="NAD(P)-bd_dom_sf"/>
</dbReference>
<dbReference type="PANTHER" id="PTHR48079">
    <property type="entry name" value="PROTEIN YEEZ"/>
    <property type="match status" value="1"/>
</dbReference>
<proteinExistence type="predicted"/>
<name>A0ABY8QV45_9MICO</name>
<dbReference type="Pfam" id="PF01370">
    <property type="entry name" value="Epimerase"/>
    <property type="match status" value="1"/>
</dbReference>
<protein>
    <submittedName>
        <fullName evidence="2">NAD-dependent epimerase/dehydratase family protein</fullName>
    </submittedName>
</protein>
<dbReference type="RefSeq" id="WP_349639055.1">
    <property type="nucleotide sequence ID" value="NZ_CP090958.1"/>
</dbReference>
<gene>
    <name evidence="2" type="ORF">LWF01_00370</name>
</gene>
<dbReference type="Gene3D" id="3.40.50.720">
    <property type="entry name" value="NAD(P)-binding Rossmann-like Domain"/>
    <property type="match status" value="1"/>
</dbReference>
<evidence type="ECO:0000313" key="3">
    <source>
        <dbReference type="Proteomes" id="UP001209083"/>
    </source>
</evidence>
<evidence type="ECO:0000259" key="1">
    <source>
        <dbReference type="Pfam" id="PF01370"/>
    </source>
</evidence>
<dbReference type="EMBL" id="CP090958">
    <property type="protein sequence ID" value="WGW12256.1"/>
    <property type="molecule type" value="Genomic_DNA"/>
</dbReference>
<reference evidence="2 3" key="1">
    <citation type="submission" date="2023-05" db="EMBL/GenBank/DDBJ databases">
        <title>Lithophilousrod everest ZFBP1038 complete genpme.</title>
        <authorList>
            <person name="Tian M."/>
        </authorList>
    </citation>
    <scope>NUCLEOTIDE SEQUENCE [LARGE SCALE GENOMIC DNA]</scope>
    <source>
        <strain evidence="2 3">ZFBP1038</strain>
    </source>
</reference>
<dbReference type="InterPro" id="IPR051783">
    <property type="entry name" value="NAD(P)-dependent_oxidoreduct"/>
</dbReference>
<dbReference type="Proteomes" id="UP001209083">
    <property type="component" value="Chromosome"/>
</dbReference>
<evidence type="ECO:0000313" key="2">
    <source>
        <dbReference type="EMBL" id="WGW12256.1"/>
    </source>
</evidence>
<dbReference type="InterPro" id="IPR001509">
    <property type="entry name" value="Epimerase_deHydtase"/>
</dbReference>
<dbReference type="SUPFAM" id="SSF51735">
    <property type="entry name" value="NAD(P)-binding Rossmann-fold domains"/>
    <property type="match status" value="1"/>
</dbReference>
<dbReference type="PANTHER" id="PTHR48079:SF6">
    <property type="entry name" value="NAD(P)-BINDING DOMAIN-CONTAINING PROTEIN-RELATED"/>
    <property type="match status" value="1"/>
</dbReference>
<accession>A0ABY8QV45</accession>
<feature type="domain" description="NAD-dependent epimerase/dehydratase" evidence="1">
    <location>
        <begin position="3"/>
        <end position="241"/>
    </location>
</feature>
<organism evidence="2 3">
    <name type="scientific">Saxibacter everestensis</name>
    <dbReference type="NCBI Taxonomy" id="2909229"/>
    <lineage>
        <taxon>Bacteria</taxon>
        <taxon>Bacillati</taxon>
        <taxon>Actinomycetota</taxon>
        <taxon>Actinomycetes</taxon>
        <taxon>Micrococcales</taxon>
        <taxon>Brevibacteriaceae</taxon>
        <taxon>Saxibacter</taxon>
    </lineage>
</organism>
<keyword evidence="3" id="KW-1185">Reference proteome</keyword>
<sequence>MKIAVIGATGNVGTAILRRLHESPDVDGIVGVSRRRPDGAAAPYHNVTWHQIDVGDRTAIDELSPVLRGVDAVIHLAWLLQPNHQESVLYRTNVTGTANLLAAAELAGVPHVICASSVGAYSPASKDTRVDETWPTGGIHTSHYSRHKAAQERLLDGFEARHPQITVSRLRPGLIFQGAAGSEIGRYFLGPFVPKGWLGRLPLGLLPFPARLQFQAVHSDDVAEAYCQVAAQQAAGAFNIAAEPVLGPDNLPSLLGAGRTIDLPVSVLRSAAALSWRLRVQRSDPGWVDMAAQAPLMSTERARTVLGWRAKMSAMEAAADVIRGLGSGDGLSQSPPLSPR</sequence>